<protein>
    <recommendedName>
        <fullName evidence="5">NAC domain-containing protein</fullName>
    </recommendedName>
</protein>
<dbReference type="GO" id="GO:0003677">
    <property type="term" value="F:DNA binding"/>
    <property type="evidence" value="ECO:0007669"/>
    <property type="project" value="UniProtKB-KW"/>
</dbReference>
<dbReference type="PROSITE" id="PS51005">
    <property type="entry name" value="NAC"/>
    <property type="match status" value="1"/>
</dbReference>
<keyword evidence="7" id="KW-1185">Reference proteome</keyword>
<keyword evidence="3" id="KW-0804">Transcription</keyword>
<sequence length="364" mass="40388">MEFLPAGFRFFPTDEELITCYLARKAMDASFTSPAIRDVDLYKSEPWDLPCTSSRASISMDVQNQVCISAASLMMLIMFAGEQRAAAVTGGGGGDLQEGYFFCTRGSKYLSGVRARRATRLGYWKSTGKDKAVHGRDGRLVGMRKTLVFYRGRAPRGEKTGWAMHEYAIGERSSSALLRGAQSEWVICKVFMRKHPTGDGRKVTTEETVHDQETTPGNLLPMVPDRSDSEHETVVTDSLHLVSHSGAHHVMDGNEKDHHQHRHQMVHEDLLVMNHHGLSCHSPSWLNFDGKLGAHCSALPITQMQFDGGEFYLPELLEYNGCDDSLNAGLGLPDTSAEVSRRAEITSTSIAPLQLDGLYWNFGF</sequence>
<dbReference type="InterPro" id="IPR036093">
    <property type="entry name" value="NAC_dom_sf"/>
</dbReference>
<dbReference type="OrthoDB" id="665494at2759"/>
<keyword evidence="4" id="KW-0539">Nucleus</keyword>
<dbReference type="Pfam" id="PF02365">
    <property type="entry name" value="NAM"/>
    <property type="match status" value="2"/>
</dbReference>
<dbReference type="Gene3D" id="2.170.150.80">
    <property type="entry name" value="NAC domain"/>
    <property type="match status" value="1"/>
</dbReference>
<dbReference type="GO" id="GO:0006355">
    <property type="term" value="P:regulation of DNA-templated transcription"/>
    <property type="evidence" value="ECO:0007669"/>
    <property type="project" value="InterPro"/>
</dbReference>
<evidence type="ECO:0000313" key="6">
    <source>
        <dbReference type="EMBL" id="KAF8779042.1"/>
    </source>
</evidence>
<keyword evidence="2" id="KW-0238">DNA-binding</keyword>
<gene>
    <name evidence="6" type="ORF">HU200_003005</name>
</gene>
<evidence type="ECO:0000313" key="7">
    <source>
        <dbReference type="Proteomes" id="UP000636709"/>
    </source>
</evidence>
<dbReference type="AlphaFoldDB" id="A0A835FX39"/>
<organism evidence="6 7">
    <name type="scientific">Digitaria exilis</name>
    <dbReference type="NCBI Taxonomy" id="1010633"/>
    <lineage>
        <taxon>Eukaryota</taxon>
        <taxon>Viridiplantae</taxon>
        <taxon>Streptophyta</taxon>
        <taxon>Embryophyta</taxon>
        <taxon>Tracheophyta</taxon>
        <taxon>Spermatophyta</taxon>
        <taxon>Magnoliopsida</taxon>
        <taxon>Liliopsida</taxon>
        <taxon>Poales</taxon>
        <taxon>Poaceae</taxon>
        <taxon>PACMAD clade</taxon>
        <taxon>Panicoideae</taxon>
        <taxon>Panicodae</taxon>
        <taxon>Paniceae</taxon>
        <taxon>Anthephorinae</taxon>
        <taxon>Digitaria</taxon>
    </lineage>
</organism>
<dbReference type="InterPro" id="IPR003441">
    <property type="entry name" value="NAC-dom"/>
</dbReference>
<reference evidence="6" key="1">
    <citation type="submission" date="2020-07" db="EMBL/GenBank/DDBJ databases">
        <title>Genome sequence and genetic diversity analysis of an under-domesticated orphan crop, white fonio (Digitaria exilis).</title>
        <authorList>
            <person name="Bennetzen J.L."/>
            <person name="Chen S."/>
            <person name="Ma X."/>
            <person name="Wang X."/>
            <person name="Yssel A.E.J."/>
            <person name="Chaluvadi S.R."/>
            <person name="Johnson M."/>
            <person name="Gangashetty P."/>
            <person name="Hamidou F."/>
            <person name="Sanogo M.D."/>
            <person name="Zwaenepoel A."/>
            <person name="Wallace J."/>
            <person name="Van De Peer Y."/>
            <person name="Van Deynze A."/>
        </authorList>
    </citation>
    <scope>NUCLEOTIDE SEQUENCE</scope>
    <source>
        <tissue evidence="6">Leaves</tissue>
    </source>
</reference>
<evidence type="ECO:0000256" key="2">
    <source>
        <dbReference type="ARBA" id="ARBA00023125"/>
    </source>
</evidence>
<dbReference type="PANTHER" id="PTHR31744:SF74">
    <property type="entry name" value="OS08G0433500 PROTEIN"/>
    <property type="match status" value="1"/>
</dbReference>
<feature type="domain" description="NAC" evidence="5">
    <location>
        <begin position="4"/>
        <end position="193"/>
    </location>
</feature>
<dbReference type="Proteomes" id="UP000636709">
    <property type="component" value="Unassembled WGS sequence"/>
</dbReference>
<dbReference type="PANTHER" id="PTHR31744">
    <property type="entry name" value="PROTEIN CUP-SHAPED COTYLEDON 2-RELATED"/>
    <property type="match status" value="1"/>
</dbReference>
<accession>A0A835FX39</accession>
<dbReference type="EMBL" id="JACEFO010000187">
    <property type="protein sequence ID" value="KAF8779042.1"/>
    <property type="molecule type" value="Genomic_DNA"/>
</dbReference>
<evidence type="ECO:0000256" key="4">
    <source>
        <dbReference type="ARBA" id="ARBA00023242"/>
    </source>
</evidence>
<evidence type="ECO:0000259" key="5">
    <source>
        <dbReference type="PROSITE" id="PS51005"/>
    </source>
</evidence>
<evidence type="ECO:0000256" key="1">
    <source>
        <dbReference type="ARBA" id="ARBA00023015"/>
    </source>
</evidence>
<proteinExistence type="predicted"/>
<dbReference type="SUPFAM" id="SSF101941">
    <property type="entry name" value="NAC domain"/>
    <property type="match status" value="2"/>
</dbReference>
<evidence type="ECO:0000256" key="3">
    <source>
        <dbReference type="ARBA" id="ARBA00023163"/>
    </source>
</evidence>
<comment type="caution">
    <text evidence="6">The sequence shown here is derived from an EMBL/GenBank/DDBJ whole genome shotgun (WGS) entry which is preliminary data.</text>
</comment>
<name>A0A835FX39_9POAL</name>
<keyword evidence="1" id="KW-0805">Transcription regulation</keyword>